<dbReference type="EMBL" id="CADCUK010000164">
    <property type="protein sequence ID" value="CAA9386715.1"/>
    <property type="molecule type" value="Genomic_DNA"/>
</dbReference>
<dbReference type="InterPro" id="IPR002692">
    <property type="entry name" value="S45"/>
</dbReference>
<dbReference type="Pfam" id="PF01804">
    <property type="entry name" value="Penicil_amidase"/>
    <property type="match status" value="1"/>
</dbReference>
<dbReference type="InterPro" id="IPR029055">
    <property type="entry name" value="Ntn_hydrolases_N"/>
</dbReference>
<evidence type="ECO:0000256" key="4">
    <source>
        <dbReference type="ARBA" id="ARBA00023145"/>
    </source>
</evidence>
<dbReference type="PANTHER" id="PTHR34218:SF3">
    <property type="entry name" value="ACYL-HOMOSERINE LACTONE ACYLASE PVDQ"/>
    <property type="match status" value="1"/>
</dbReference>
<sequence length="820" mass="89044">MNPRRTLVAIATTTIVPLTLVVQAGQTGVAGAAERAPSQDKYRATITRTEHGIPHVTADDWGSLGFGHGYATAETNLCNLADTVVTGRGDRSLWFGPDARYEDRVTLSATNLETDTLFTNLRDRKVVEELLADPQRGPSKRAKTMVRGYVAGANEYIRDIGGAQGVEDPTCKGAGYIKPNVTAKDLWYGVYAANLLASTGVFVPQVADAAPPTPGDPGTPEVRQSAPFAKPPAVLPSEQELLKGLGKDPDSPFGSNATAVGEKATSTGRGMVLGNPHFPWRGRYRFGQVQLTIPGKYDVAGAALLGSPVVNIGWNKDVAWSHTVSTAYRFTPYEYRYTQTVPGGPIVYATDSGPQELQRDVVQIDVKGADGQVSTVEEDVYRTPEGYVIDAPELLMGWSPASFFALRDANAEHLRTIDTFLDMGAAKNVKDLIKRQDEAGGMPWVNTTAADRSGDVVYADHSVVPHVTNDMAQQCMTPVGRILFRLAGLPGLDGTRARSDCEWGTDEDASRPGIFGPKNLPIAYRKDWVANANDSYWLPNPNERLEGFARIIGCEECQRTLRTRMVYRYVTDRRAGKDGLANGRKVTPRTLRLFQHTNRVFAAELARKNGDLQKVCEAAEGGEACEVLAEWDGMSNVDSVGAHVFQEFWERVPADDKTWEVQFDPQKPLTTPRNLNEGDAEVEQAMRDALAFLQEEGIPFDARWGKVQVAGDEGAPPIPLGGGDAGPGNANVLTSRAPAANEDRLYPIGYGSSHIQAVAFNKRGKVVPRTILTYSQSTDPTSPFSADQTRLFSKEKWVKFPFTGAAIGRATINRQVVSGG</sequence>
<evidence type="ECO:0000256" key="2">
    <source>
        <dbReference type="ARBA" id="ARBA00022729"/>
    </source>
</evidence>
<evidence type="ECO:0000256" key="5">
    <source>
        <dbReference type="SAM" id="MobiDB-lite"/>
    </source>
</evidence>
<reference evidence="7" key="1">
    <citation type="submission" date="2020-02" db="EMBL/GenBank/DDBJ databases">
        <authorList>
            <person name="Meier V. D."/>
        </authorList>
    </citation>
    <scope>NUCLEOTIDE SEQUENCE</scope>
    <source>
        <strain evidence="7">AVDCRST_MAG47</strain>
    </source>
</reference>
<dbReference type="Gene3D" id="3.60.20.10">
    <property type="entry name" value="Glutamine Phosphoribosylpyrophosphate, subunit 1, domain 1"/>
    <property type="match status" value="1"/>
</dbReference>
<protein>
    <submittedName>
        <fullName evidence="7">Peptidase S45, penicillin amidase</fullName>
    </submittedName>
</protein>
<feature type="compositionally biased region" description="Polar residues" evidence="5">
    <location>
        <begin position="253"/>
        <end position="265"/>
    </location>
</feature>
<evidence type="ECO:0000313" key="7">
    <source>
        <dbReference type="EMBL" id="CAA9386715.1"/>
    </source>
</evidence>
<organism evidence="7">
    <name type="scientific">uncultured Nocardioidaceae bacterium</name>
    <dbReference type="NCBI Taxonomy" id="253824"/>
    <lineage>
        <taxon>Bacteria</taxon>
        <taxon>Bacillati</taxon>
        <taxon>Actinomycetota</taxon>
        <taxon>Actinomycetes</taxon>
        <taxon>Propionibacteriales</taxon>
        <taxon>Nocardioidaceae</taxon>
        <taxon>environmental samples</taxon>
    </lineage>
</organism>
<dbReference type="Gene3D" id="1.10.1400.10">
    <property type="match status" value="1"/>
</dbReference>
<evidence type="ECO:0000256" key="3">
    <source>
        <dbReference type="ARBA" id="ARBA00022801"/>
    </source>
</evidence>
<evidence type="ECO:0000256" key="1">
    <source>
        <dbReference type="ARBA" id="ARBA00006586"/>
    </source>
</evidence>
<comment type="similarity">
    <text evidence="1">Belongs to the peptidase S45 family.</text>
</comment>
<dbReference type="InterPro" id="IPR043146">
    <property type="entry name" value="Penicillin_amidase_N_B-knob"/>
</dbReference>
<gene>
    <name evidence="7" type="ORF">AVDCRST_MAG47-2477</name>
</gene>
<dbReference type="Gene3D" id="2.30.120.10">
    <property type="match status" value="1"/>
</dbReference>
<evidence type="ECO:0000256" key="6">
    <source>
        <dbReference type="SAM" id="SignalP"/>
    </source>
</evidence>
<proteinExistence type="inferred from homology"/>
<dbReference type="GO" id="GO:0016811">
    <property type="term" value="F:hydrolase activity, acting on carbon-nitrogen (but not peptide) bonds, in linear amides"/>
    <property type="evidence" value="ECO:0007669"/>
    <property type="project" value="InterPro"/>
</dbReference>
<dbReference type="AlphaFoldDB" id="A0A6J4NGL9"/>
<dbReference type="GO" id="GO:0017000">
    <property type="term" value="P:antibiotic biosynthetic process"/>
    <property type="evidence" value="ECO:0007669"/>
    <property type="project" value="InterPro"/>
</dbReference>
<dbReference type="SUPFAM" id="SSF56235">
    <property type="entry name" value="N-terminal nucleophile aminohydrolases (Ntn hydrolases)"/>
    <property type="match status" value="1"/>
</dbReference>
<feature type="region of interest" description="Disordered" evidence="5">
    <location>
        <begin position="244"/>
        <end position="265"/>
    </location>
</feature>
<keyword evidence="4" id="KW-0865">Zymogen</keyword>
<feature type="region of interest" description="Disordered" evidence="5">
    <location>
        <begin position="208"/>
        <end position="228"/>
    </location>
</feature>
<accession>A0A6J4NGL9</accession>
<dbReference type="InterPro" id="IPR043147">
    <property type="entry name" value="Penicillin_amidase_A-knob"/>
</dbReference>
<keyword evidence="3" id="KW-0378">Hydrolase</keyword>
<dbReference type="Gene3D" id="1.10.439.10">
    <property type="entry name" value="Penicillin Amidohydrolase, domain 1"/>
    <property type="match status" value="1"/>
</dbReference>
<dbReference type="InterPro" id="IPR023343">
    <property type="entry name" value="Penicillin_amidase_dom1"/>
</dbReference>
<feature type="signal peptide" evidence="6">
    <location>
        <begin position="1"/>
        <end position="24"/>
    </location>
</feature>
<name>A0A6J4NGL9_9ACTN</name>
<keyword evidence="2 6" id="KW-0732">Signal</keyword>
<feature type="chain" id="PRO_5038568920" evidence="6">
    <location>
        <begin position="25"/>
        <end position="820"/>
    </location>
</feature>
<dbReference type="PANTHER" id="PTHR34218">
    <property type="entry name" value="PEPTIDASE S45 PENICILLIN AMIDASE"/>
    <property type="match status" value="1"/>
</dbReference>